<feature type="transmembrane region" description="Helical" evidence="1">
    <location>
        <begin position="76"/>
        <end position="94"/>
    </location>
</feature>
<keyword evidence="1" id="KW-0812">Transmembrane</keyword>
<dbReference type="EMBL" id="FN554970">
    <property type="protein sequence ID" value="CBH12334.1"/>
    <property type="molecule type" value="Genomic_DNA"/>
</dbReference>
<feature type="transmembrane region" description="Helical" evidence="1">
    <location>
        <begin position="12"/>
        <end position="33"/>
    </location>
</feature>
<gene>
    <name evidence="2" type="ORF">TbgDal_VII2890</name>
</gene>
<evidence type="ECO:0000256" key="1">
    <source>
        <dbReference type="SAM" id="Phobius"/>
    </source>
</evidence>
<dbReference type="RefSeq" id="XP_011774615.1">
    <property type="nucleotide sequence ID" value="XM_011776313.1"/>
</dbReference>
<reference evidence="3" key="1">
    <citation type="journal article" date="2010" name="PLoS Negl. Trop. Dis.">
        <title>The genome sequence of Trypanosoma brucei gambiense, causative agent of chronic human african trypanosomiasis.</title>
        <authorList>
            <person name="Jackson A.P."/>
            <person name="Sanders M."/>
            <person name="Berry A."/>
            <person name="McQuillan J."/>
            <person name="Aslett M.A."/>
            <person name="Quail M.A."/>
            <person name="Chukualim B."/>
            <person name="Capewell P."/>
            <person name="MacLeod A."/>
            <person name="Melville S.E."/>
            <person name="Gibson W."/>
            <person name="Barry J.D."/>
            <person name="Berriman M."/>
            <person name="Hertz-Fowler C."/>
        </authorList>
    </citation>
    <scope>NUCLEOTIDE SEQUENCE [LARGE SCALE GENOMIC DNA]</scope>
    <source>
        <strain evidence="3">MHOM/CI/86/DAL972</strain>
    </source>
</reference>
<dbReference type="GeneID" id="23862456"/>
<keyword evidence="1" id="KW-1133">Transmembrane helix</keyword>
<dbReference type="KEGG" id="tbg:TbgDal_VII2890"/>
<sequence length="169" mass="20053">MIEWCKEKCSPSIRLFIYVRLSFFFLKGFFSVFPPDRIRSEVLDRFVFSFYGKKQKKGGRENEAERNGTSRPQEMASMQIIVSLPFFSVAVFVLRRGKFFFFFFFNCLWLFRPLYSFLSFKTTVLHHFFFYSPFSFRAKVSPGVVLSSSCVSLYIRGQNEGNYVFSLRH</sequence>
<evidence type="ECO:0000313" key="3">
    <source>
        <dbReference type="Proteomes" id="UP000002316"/>
    </source>
</evidence>
<feature type="transmembrane region" description="Helical" evidence="1">
    <location>
        <begin position="138"/>
        <end position="155"/>
    </location>
</feature>
<protein>
    <submittedName>
        <fullName evidence="2">Uncharacterized protein</fullName>
    </submittedName>
</protein>
<dbReference type="AlphaFoldDB" id="C9ZRN2"/>
<name>C9ZRN2_TRYB9</name>
<organism evidence="2 3">
    <name type="scientific">Trypanosoma brucei gambiense (strain MHOM/CI/86/DAL972)</name>
    <dbReference type="NCBI Taxonomy" id="679716"/>
    <lineage>
        <taxon>Eukaryota</taxon>
        <taxon>Discoba</taxon>
        <taxon>Euglenozoa</taxon>
        <taxon>Kinetoplastea</taxon>
        <taxon>Metakinetoplastina</taxon>
        <taxon>Trypanosomatida</taxon>
        <taxon>Trypanosomatidae</taxon>
        <taxon>Trypanosoma</taxon>
    </lineage>
</organism>
<proteinExistence type="predicted"/>
<dbReference type="Proteomes" id="UP000002316">
    <property type="component" value="Chromosome 7"/>
</dbReference>
<feature type="transmembrane region" description="Helical" evidence="1">
    <location>
        <begin position="99"/>
        <end position="118"/>
    </location>
</feature>
<evidence type="ECO:0000313" key="2">
    <source>
        <dbReference type="EMBL" id="CBH12334.1"/>
    </source>
</evidence>
<keyword evidence="1" id="KW-0472">Membrane</keyword>
<accession>C9ZRN2</accession>